<evidence type="ECO:0000313" key="2">
    <source>
        <dbReference type="Proteomes" id="UP000198512"/>
    </source>
</evidence>
<name>A0ABY1BR26_9PSED</name>
<organism evidence="1 2">
    <name type="scientific">Pseudomonas cuatrocienegasensis</name>
    <dbReference type="NCBI Taxonomy" id="543360"/>
    <lineage>
        <taxon>Bacteria</taxon>
        <taxon>Pseudomonadati</taxon>
        <taxon>Pseudomonadota</taxon>
        <taxon>Gammaproteobacteria</taxon>
        <taxon>Pseudomonadales</taxon>
        <taxon>Pseudomonadaceae</taxon>
        <taxon>Pseudomonas</taxon>
    </lineage>
</organism>
<accession>A0ABY1BR26</accession>
<protein>
    <submittedName>
        <fullName evidence="1">Uncharacterized protein</fullName>
    </submittedName>
</protein>
<reference evidence="1 2" key="1">
    <citation type="submission" date="2016-10" db="EMBL/GenBank/DDBJ databases">
        <authorList>
            <person name="Varghese N."/>
            <person name="Submissions S."/>
        </authorList>
    </citation>
    <scope>NUCLEOTIDE SEQUENCE [LARGE SCALE GENOMIC DNA]</scope>
    <source>
        <strain evidence="1 2">CIP 109853</strain>
    </source>
</reference>
<evidence type="ECO:0000313" key="1">
    <source>
        <dbReference type="EMBL" id="SER41940.1"/>
    </source>
</evidence>
<proteinExistence type="predicted"/>
<dbReference type="Proteomes" id="UP000198512">
    <property type="component" value="Unassembled WGS sequence"/>
</dbReference>
<dbReference type="EMBL" id="FOFP01000028">
    <property type="protein sequence ID" value="SER41940.1"/>
    <property type="molecule type" value="Genomic_DNA"/>
</dbReference>
<sequence length="49" mass="5088">MSEANYTTAAQLPLNRVTDPAVRALVLQFAAHHGGRTGAALVAATRRAA</sequence>
<comment type="caution">
    <text evidence="1">The sequence shown here is derived from an EMBL/GenBank/DDBJ whole genome shotgun (WGS) entry which is preliminary data.</text>
</comment>
<dbReference type="RefSeq" id="WP_167362834.1">
    <property type="nucleotide sequence ID" value="NZ_FOFP01000028.1"/>
</dbReference>
<gene>
    <name evidence="1" type="ORF">SAMN05216600_12855</name>
</gene>
<keyword evidence="2" id="KW-1185">Reference proteome</keyword>